<evidence type="ECO:0000313" key="3">
    <source>
        <dbReference type="Proteomes" id="UP001189429"/>
    </source>
</evidence>
<dbReference type="EMBL" id="CAUYUJ010008557">
    <property type="protein sequence ID" value="CAK0824282.1"/>
    <property type="molecule type" value="Genomic_DNA"/>
</dbReference>
<organism evidence="2 3">
    <name type="scientific">Prorocentrum cordatum</name>
    <dbReference type="NCBI Taxonomy" id="2364126"/>
    <lineage>
        <taxon>Eukaryota</taxon>
        <taxon>Sar</taxon>
        <taxon>Alveolata</taxon>
        <taxon>Dinophyceae</taxon>
        <taxon>Prorocentrales</taxon>
        <taxon>Prorocentraceae</taxon>
        <taxon>Prorocentrum</taxon>
    </lineage>
</organism>
<keyword evidence="3" id="KW-1185">Reference proteome</keyword>
<sequence length="277" mass="29364">MATPSEAALSDHFKPLAPGAPGDTRKQYLKNLRARIALLGARRGLLKTQKLDTSERARQLSVTRRCSVAHFSVETQLTMVDGNIESYDRLPGQAKAPKRTRSELMEAIEDEREAEQEDDPAGMDAAFDLYGEPPSAEQAEAAAPPSKAAAAVPAGAAAAKGAPADRAAPRPPNVQAEVQTQLAPAQKETQAMPHCMQQVMEHSKATQTGSFDPPPPQSIKSSPASPVAKAESSGKPGLGERPPSFGRASYRALVLDGGTFLFLGRTVHRIASALQTP</sequence>
<feature type="compositionally biased region" description="Low complexity" evidence="1">
    <location>
        <begin position="133"/>
        <end position="148"/>
    </location>
</feature>
<comment type="caution">
    <text evidence="2">The sequence shown here is derived from an EMBL/GenBank/DDBJ whole genome shotgun (WGS) entry which is preliminary data.</text>
</comment>
<evidence type="ECO:0000313" key="2">
    <source>
        <dbReference type="EMBL" id="CAK0824282.1"/>
    </source>
</evidence>
<feature type="compositionally biased region" description="Polar residues" evidence="1">
    <location>
        <begin position="176"/>
        <end position="189"/>
    </location>
</feature>
<feature type="region of interest" description="Disordered" evidence="1">
    <location>
        <begin position="1"/>
        <end position="22"/>
    </location>
</feature>
<accession>A0ABN9RY70</accession>
<proteinExistence type="predicted"/>
<evidence type="ECO:0000256" key="1">
    <source>
        <dbReference type="SAM" id="MobiDB-lite"/>
    </source>
</evidence>
<feature type="compositionally biased region" description="Acidic residues" evidence="1">
    <location>
        <begin position="110"/>
        <end position="121"/>
    </location>
</feature>
<feature type="region of interest" description="Disordered" evidence="1">
    <location>
        <begin position="110"/>
        <end position="148"/>
    </location>
</feature>
<feature type="region of interest" description="Disordered" evidence="1">
    <location>
        <begin position="160"/>
        <end position="243"/>
    </location>
</feature>
<name>A0ABN9RY70_9DINO</name>
<gene>
    <name evidence="2" type="ORF">PCOR1329_LOCUS24729</name>
</gene>
<protein>
    <submittedName>
        <fullName evidence="2">Uncharacterized protein</fullName>
    </submittedName>
</protein>
<reference evidence="2" key="1">
    <citation type="submission" date="2023-10" db="EMBL/GenBank/DDBJ databases">
        <authorList>
            <person name="Chen Y."/>
            <person name="Shah S."/>
            <person name="Dougan E. K."/>
            <person name="Thang M."/>
            <person name="Chan C."/>
        </authorList>
    </citation>
    <scope>NUCLEOTIDE SEQUENCE [LARGE SCALE GENOMIC DNA]</scope>
</reference>
<dbReference type="Proteomes" id="UP001189429">
    <property type="component" value="Unassembled WGS sequence"/>
</dbReference>